<gene>
    <name evidence="1" type="ORF">g.18744</name>
</gene>
<name>A0A1E1WNV7_PECGO</name>
<dbReference type="OrthoDB" id="291007at2759"/>
<evidence type="ECO:0000313" key="1">
    <source>
        <dbReference type="EMBL" id="JAT88638.1"/>
    </source>
</evidence>
<feature type="non-terminal residue" evidence="1">
    <location>
        <position position="119"/>
    </location>
</feature>
<reference evidence="1" key="1">
    <citation type="submission" date="2015-09" db="EMBL/GenBank/DDBJ databases">
        <title>De novo assembly of Pectinophora gossypiella (Pink Bollworm) gut transcriptome.</title>
        <authorList>
            <person name="Tassone E.E."/>
        </authorList>
    </citation>
    <scope>NUCLEOTIDE SEQUENCE</scope>
</reference>
<feature type="non-terminal residue" evidence="1">
    <location>
        <position position="1"/>
    </location>
</feature>
<organism evidence="1">
    <name type="scientific">Pectinophora gossypiella</name>
    <name type="common">Cotton pink bollworm</name>
    <name type="synonym">Depressaria gossypiella</name>
    <dbReference type="NCBI Taxonomy" id="13191"/>
    <lineage>
        <taxon>Eukaryota</taxon>
        <taxon>Metazoa</taxon>
        <taxon>Ecdysozoa</taxon>
        <taxon>Arthropoda</taxon>
        <taxon>Hexapoda</taxon>
        <taxon>Insecta</taxon>
        <taxon>Pterygota</taxon>
        <taxon>Neoptera</taxon>
        <taxon>Endopterygota</taxon>
        <taxon>Lepidoptera</taxon>
        <taxon>Glossata</taxon>
        <taxon>Ditrysia</taxon>
        <taxon>Gelechioidea</taxon>
        <taxon>Gelechiidae</taxon>
        <taxon>Apatetrinae</taxon>
        <taxon>Pectinophora</taxon>
    </lineage>
</organism>
<dbReference type="EMBL" id="GDQN01002416">
    <property type="protein sequence ID" value="JAT88638.1"/>
    <property type="molecule type" value="Transcribed_RNA"/>
</dbReference>
<dbReference type="AlphaFoldDB" id="A0A1E1WNV7"/>
<proteinExistence type="predicted"/>
<protein>
    <submittedName>
        <fullName evidence="1">Uncharacterized protein</fullName>
    </submittedName>
</protein>
<sequence>HDPYNYNIEDYRKFSTRLIQDTDKEKKINQNEYPDKAVSVVTNDDDKNLNSENPKYTSQELAKNVESNNNKDINDAFDRLSKILKTHVYPSQTPDLEIYKTQSDYSGLYRPAIKFKPRP</sequence>
<accession>A0A1E1WNV7</accession>